<keyword evidence="3" id="KW-0731">Sigma factor</keyword>
<keyword evidence="5" id="KW-0804">Transcription</keyword>
<dbReference type="Proteomes" id="UP000254737">
    <property type="component" value="Unassembled WGS sequence"/>
</dbReference>
<gene>
    <name evidence="8" type="primary">sigM_3</name>
    <name evidence="8" type="ORF">NCTC13456_02766</name>
</gene>
<accession>A0A376GKT5</accession>
<dbReference type="Pfam" id="PF04542">
    <property type="entry name" value="Sigma70_r2"/>
    <property type="match status" value="1"/>
</dbReference>
<dbReference type="GO" id="GO:0003677">
    <property type="term" value="F:DNA binding"/>
    <property type="evidence" value="ECO:0007669"/>
    <property type="project" value="UniProtKB-KW"/>
</dbReference>
<evidence type="ECO:0000256" key="1">
    <source>
        <dbReference type="ARBA" id="ARBA00010641"/>
    </source>
</evidence>
<dbReference type="PANTHER" id="PTHR43133">
    <property type="entry name" value="RNA POLYMERASE ECF-TYPE SIGMA FACTO"/>
    <property type="match status" value="1"/>
</dbReference>
<dbReference type="SUPFAM" id="SSF88659">
    <property type="entry name" value="Sigma3 and sigma4 domains of RNA polymerase sigma factors"/>
    <property type="match status" value="1"/>
</dbReference>
<dbReference type="InterPro" id="IPR013325">
    <property type="entry name" value="RNA_pol_sigma_r2"/>
</dbReference>
<comment type="similarity">
    <text evidence="1">Belongs to the sigma-70 factor family. ECF subfamily.</text>
</comment>
<dbReference type="SUPFAM" id="SSF88946">
    <property type="entry name" value="Sigma2 domain of RNA polymerase sigma factors"/>
    <property type="match status" value="1"/>
</dbReference>
<organism evidence="8 9">
    <name type="scientific">Empedobacter falsenii</name>
    <dbReference type="NCBI Taxonomy" id="343874"/>
    <lineage>
        <taxon>Bacteria</taxon>
        <taxon>Pseudomonadati</taxon>
        <taxon>Bacteroidota</taxon>
        <taxon>Flavobacteriia</taxon>
        <taxon>Flavobacteriales</taxon>
        <taxon>Weeksellaceae</taxon>
        <taxon>Empedobacter</taxon>
    </lineage>
</organism>
<dbReference type="Gene3D" id="1.10.10.10">
    <property type="entry name" value="Winged helix-like DNA-binding domain superfamily/Winged helix DNA-binding domain"/>
    <property type="match status" value="1"/>
</dbReference>
<dbReference type="InterPro" id="IPR014284">
    <property type="entry name" value="RNA_pol_sigma-70_dom"/>
</dbReference>
<dbReference type="AlphaFoldDB" id="A0A376GKT5"/>
<dbReference type="InterPro" id="IPR013324">
    <property type="entry name" value="RNA_pol_sigma_r3/r4-like"/>
</dbReference>
<evidence type="ECO:0000256" key="3">
    <source>
        <dbReference type="ARBA" id="ARBA00023082"/>
    </source>
</evidence>
<keyword evidence="2" id="KW-0805">Transcription regulation</keyword>
<evidence type="ECO:0000256" key="5">
    <source>
        <dbReference type="ARBA" id="ARBA00023163"/>
    </source>
</evidence>
<keyword evidence="4" id="KW-0238">DNA-binding</keyword>
<dbReference type="GO" id="GO:0006352">
    <property type="term" value="P:DNA-templated transcription initiation"/>
    <property type="evidence" value="ECO:0007669"/>
    <property type="project" value="InterPro"/>
</dbReference>
<feature type="domain" description="RNA polymerase sigma-70 region 2" evidence="6">
    <location>
        <begin position="24"/>
        <end position="90"/>
    </location>
</feature>
<proteinExistence type="inferred from homology"/>
<sequence>MNYEEDSLLIKDYVDGNEYALEILIEKYKSRIYSFIFSKVLDKDITEDIFQDTFIKVILTLKSGGYNEEGKFLPWLMRIAHNLTIDYFRNIKKMPAVRETIGKYDDEYNIFDFIGNSDECSETKIIKKQIENDLRYLVTLLPSDQREVLELRIFKELSFKEIAEETNVSINTALGRMRYAIINLRKVIENNNIILTID</sequence>
<dbReference type="RefSeq" id="WP_115001114.1">
    <property type="nucleotide sequence ID" value="NZ_JAAGKM010000015.1"/>
</dbReference>
<evidence type="ECO:0000313" key="8">
    <source>
        <dbReference type="EMBL" id="STD59136.1"/>
    </source>
</evidence>
<evidence type="ECO:0000259" key="6">
    <source>
        <dbReference type="Pfam" id="PF04542"/>
    </source>
</evidence>
<dbReference type="Pfam" id="PF08281">
    <property type="entry name" value="Sigma70_r4_2"/>
    <property type="match status" value="1"/>
</dbReference>
<reference evidence="8 9" key="1">
    <citation type="submission" date="2018-06" db="EMBL/GenBank/DDBJ databases">
        <authorList>
            <consortium name="Pathogen Informatics"/>
            <person name="Doyle S."/>
        </authorList>
    </citation>
    <scope>NUCLEOTIDE SEQUENCE [LARGE SCALE GENOMIC DNA]</scope>
    <source>
        <strain evidence="8 9">NCTC13456</strain>
    </source>
</reference>
<dbReference type="EMBL" id="UFXS01000001">
    <property type="protein sequence ID" value="STD59136.1"/>
    <property type="molecule type" value="Genomic_DNA"/>
</dbReference>
<dbReference type="PANTHER" id="PTHR43133:SF8">
    <property type="entry name" value="RNA POLYMERASE SIGMA FACTOR HI_1459-RELATED"/>
    <property type="match status" value="1"/>
</dbReference>
<dbReference type="Gene3D" id="1.10.1740.10">
    <property type="match status" value="1"/>
</dbReference>
<evidence type="ECO:0000256" key="2">
    <source>
        <dbReference type="ARBA" id="ARBA00023015"/>
    </source>
</evidence>
<evidence type="ECO:0000259" key="7">
    <source>
        <dbReference type="Pfam" id="PF08281"/>
    </source>
</evidence>
<dbReference type="CDD" id="cd06171">
    <property type="entry name" value="Sigma70_r4"/>
    <property type="match status" value="1"/>
</dbReference>
<evidence type="ECO:0000256" key="4">
    <source>
        <dbReference type="ARBA" id="ARBA00023125"/>
    </source>
</evidence>
<dbReference type="InterPro" id="IPR007627">
    <property type="entry name" value="RNA_pol_sigma70_r2"/>
</dbReference>
<dbReference type="GO" id="GO:0016987">
    <property type="term" value="F:sigma factor activity"/>
    <property type="evidence" value="ECO:0007669"/>
    <property type="project" value="UniProtKB-KW"/>
</dbReference>
<evidence type="ECO:0000313" key="9">
    <source>
        <dbReference type="Proteomes" id="UP000254737"/>
    </source>
</evidence>
<dbReference type="InterPro" id="IPR036388">
    <property type="entry name" value="WH-like_DNA-bd_sf"/>
</dbReference>
<protein>
    <submittedName>
        <fullName evidence="8">RNA polymerase sigma factor sigM</fullName>
    </submittedName>
</protein>
<feature type="domain" description="RNA polymerase sigma factor 70 region 4 type 2" evidence="7">
    <location>
        <begin position="134"/>
        <end position="172"/>
    </location>
</feature>
<dbReference type="NCBIfam" id="TIGR02937">
    <property type="entry name" value="sigma70-ECF"/>
    <property type="match status" value="1"/>
</dbReference>
<dbReference type="InterPro" id="IPR013249">
    <property type="entry name" value="RNA_pol_sigma70_r4_t2"/>
</dbReference>
<dbReference type="InterPro" id="IPR039425">
    <property type="entry name" value="RNA_pol_sigma-70-like"/>
</dbReference>
<name>A0A376GKT5_9FLAO</name>